<dbReference type="Gene3D" id="1.20.1730.10">
    <property type="entry name" value="Sodium/glucose cotransporter"/>
    <property type="match status" value="1"/>
</dbReference>
<evidence type="ECO:0000313" key="15">
    <source>
        <dbReference type="EMBL" id="ANZ43743.1"/>
    </source>
</evidence>
<feature type="transmembrane region" description="Helical" evidence="14">
    <location>
        <begin position="228"/>
        <end position="247"/>
    </location>
</feature>
<feature type="transmembrane region" description="Helical" evidence="14">
    <location>
        <begin position="450"/>
        <end position="467"/>
    </location>
</feature>
<feature type="transmembrane region" description="Helical" evidence="14">
    <location>
        <begin position="164"/>
        <end position="184"/>
    </location>
</feature>
<dbReference type="GeneID" id="83056363"/>
<feature type="transmembrane region" description="Helical" evidence="14">
    <location>
        <begin position="191"/>
        <end position="208"/>
    </location>
</feature>
<evidence type="ECO:0000313" key="16">
    <source>
        <dbReference type="Proteomes" id="UP000093044"/>
    </source>
</evidence>
<dbReference type="InterPro" id="IPR038377">
    <property type="entry name" value="Na/Glc_symporter_sf"/>
</dbReference>
<keyword evidence="6 14" id="KW-0769">Symport</keyword>
<keyword evidence="16" id="KW-1185">Reference proteome</keyword>
<evidence type="ECO:0000256" key="5">
    <source>
        <dbReference type="ARBA" id="ARBA00022692"/>
    </source>
</evidence>
<dbReference type="AlphaFoldDB" id="A0A1B2I1A3"/>
<name>A0A1B2I1A3_9BACT</name>
<feature type="transmembrane region" description="Helical" evidence="14">
    <location>
        <begin position="6"/>
        <end position="26"/>
    </location>
</feature>
<feature type="transmembrane region" description="Helical" evidence="14">
    <location>
        <begin position="388"/>
        <end position="412"/>
    </location>
</feature>
<comment type="subcellular location">
    <subcellularLocation>
        <location evidence="1 14">Cell membrane</location>
        <topology evidence="1 14">Multi-pass membrane protein</topology>
    </subcellularLocation>
</comment>
<dbReference type="GO" id="GO:0015824">
    <property type="term" value="P:proline transport"/>
    <property type="evidence" value="ECO:0007669"/>
    <property type="project" value="UniProtKB-UniRule"/>
</dbReference>
<keyword evidence="7 14" id="KW-1133">Transmembrane helix</keyword>
<organism evidence="15 16">
    <name type="scientific">Cloacibacillus porcorum</name>
    <dbReference type="NCBI Taxonomy" id="1197717"/>
    <lineage>
        <taxon>Bacteria</taxon>
        <taxon>Thermotogati</taxon>
        <taxon>Synergistota</taxon>
        <taxon>Synergistia</taxon>
        <taxon>Synergistales</taxon>
        <taxon>Synergistaceae</taxon>
        <taxon>Cloacibacillus</taxon>
    </lineage>
</organism>
<dbReference type="PANTHER" id="PTHR48086:SF3">
    <property type="entry name" value="SODIUM_PROLINE SYMPORTER"/>
    <property type="match status" value="1"/>
</dbReference>
<dbReference type="NCBIfam" id="TIGR00813">
    <property type="entry name" value="sss"/>
    <property type="match status" value="1"/>
</dbReference>
<keyword evidence="5 14" id="KW-0812">Transmembrane</keyword>
<feature type="transmembrane region" description="Helical" evidence="14">
    <location>
        <begin position="419"/>
        <end position="438"/>
    </location>
</feature>
<evidence type="ECO:0000256" key="2">
    <source>
        <dbReference type="ARBA" id="ARBA00006434"/>
    </source>
</evidence>
<dbReference type="OrthoDB" id="9814523at2"/>
<feature type="transmembrane region" description="Helical" evidence="14">
    <location>
        <begin position="76"/>
        <end position="94"/>
    </location>
</feature>
<comment type="function">
    <text evidence="14">Catalyzes the sodium-dependent uptake of extracellular L-proline.</text>
</comment>
<dbReference type="Proteomes" id="UP000093044">
    <property type="component" value="Chromosome"/>
</dbReference>
<accession>A0A1B2I1A3</accession>
<dbReference type="GO" id="GO:0005886">
    <property type="term" value="C:plasma membrane"/>
    <property type="evidence" value="ECO:0007669"/>
    <property type="project" value="UniProtKB-SubCell"/>
</dbReference>
<sequence>MYEKLPLMIPFVLYLLVLIAVSVYTFRFTKTMEGFHLGGRNLGPWVAGISLIFSGSSGWIFTGMAGLCYAVGPASWFMHAGNLFFMLTAFLLVGKRLRNYSGVLGAITYPEYFVRRVRSSGSIIRGIASMAVVVFMSVSVATQYMAASKSMVPLFGITNFQATLITASVVALYCLIGGFLAVCWTDMVQGIVILVSSVALCSYMIYDIGGWSNVTPKLAALDPKLVSARWVTLPLAISYFTTGFQCIGRPHDTIRYFAVKDSKSTRKMAMIGMFGFLINYWTGYLIGLVGRIYFPYIDDPETIFGRILTSVLNPWFSGVMLAGLMALIMSTVDSCLLCAASTLSEDFYHTCINRNASKEHLIRVSRLSVLLIALLGTILALNSGGRSVMSAMLFASGGLAATFGPALLLSLYWKRLTEAGLIAAMLTGFSASVAWKVGGMAKISSIHESCFGFFAALVLGTVISLITKPLPQEEIARELQIISRDYRVEQLSEIERGFQSAQ</sequence>
<gene>
    <name evidence="15" type="ORF">BED41_00670</name>
</gene>
<dbReference type="EMBL" id="CP016757">
    <property type="protein sequence ID" value="ANZ43743.1"/>
    <property type="molecule type" value="Genomic_DNA"/>
</dbReference>
<comment type="similarity">
    <text evidence="2 13">Belongs to the sodium:solute symporter (SSF) (TC 2.A.21) family.</text>
</comment>
<dbReference type="STRING" id="1197717.BED41_00670"/>
<reference evidence="15" key="1">
    <citation type="submission" date="2016-08" db="EMBL/GenBank/DDBJ databases">
        <title>Complete genome of Cloacibacillus porcorum.</title>
        <authorList>
            <person name="Looft T."/>
            <person name="Bayles D.O."/>
            <person name="Alt D.P."/>
        </authorList>
    </citation>
    <scope>NUCLEOTIDE SEQUENCE [LARGE SCALE GENOMIC DNA]</scope>
    <source>
        <strain evidence="15">CL-84</strain>
    </source>
</reference>
<evidence type="ECO:0000256" key="13">
    <source>
        <dbReference type="RuleBase" id="RU362091"/>
    </source>
</evidence>
<evidence type="ECO:0000256" key="8">
    <source>
        <dbReference type="ARBA" id="ARBA00023053"/>
    </source>
</evidence>
<feature type="transmembrane region" description="Helical" evidence="14">
    <location>
        <begin position="364"/>
        <end position="382"/>
    </location>
</feature>
<keyword evidence="3 14" id="KW-0813">Transport</keyword>
<keyword evidence="9 14" id="KW-0406">Ion transport</keyword>
<dbReference type="Pfam" id="PF00474">
    <property type="entry name" value="SSF"/>
    <property type="match status" value="1"/>
</dbReference>
<evidence type="ECO:0000256" key="4">
    <source>
        <dbReference type="ARBA" id="ARBA00022475"/>
    </source>
</evidence>
<evidence type="ECO:0000256" key="14">
    <source>
        <dbReference type="RuleBase" id="RU366012"/>
    </source>
</evidence>
<keyword evidence="8 14" id="KW-0915">Sodium</keyword>
<evidence type="ECO:0000256" key="1">
    <source>
        <dbReference type="ARBA" id="ARBA00004651"/>
    </source>
</evidence>
<dbReference type="PANTHER" id="PTHR48086">
    <property type="entry name" value="SODIUM/PROLINE SYMPORTER-RELATED"/>
    <property type="match status" value="1"/>
</dbReference>
<dbReference type="KEGG" id="cpor:BED41_00670"/>
<dbReference type="InterPro" id="IPR011851">
    <property type="entry name" value="Na/Pro_symporter"/>
</dbReference>
<comment type="catalytic activity">
    <reaction evidence="12">
        <text>L-proline(in) + Na(+)(in) = L-proline(out) + Na(+)(out)</text>
        <dbReference type="Rhea" id="RHEA:28967"/>
        <dbReference type="ChEBI" id="CHEBI:29101"/>
        <dbReference type="ChEBI" id="CHEBI:60039"/>
    </reaction>
</comment>
<keyword evidence="10 14" id="KW-0472">Membrane</keyword>
<evidence type="ECO:0000256" key="12">
    <source>
        <dbReference type="ARBA" id="ARBA00033708"/>
    </source>
</evidence>
<feature type="transmembrane region" description="Helical" evidence="14">
    <location>
        <begin position="314"/>
        <end position="343"/>
    </location>
</feature>
<feature type="transmembrane region" description="Helical" evidence="14">
    <location>
        <begin position="268"/>
        <end position="294"/>
    </location>
</feature>
<feature type="transmembrane region" description="Helical" evidence="14">
    <location>
        <begin position="123"/>
        <end position="144"/>
    </location>
</feature>
<dbReference type="RefSeq" id="WP_066741767.1">
    <property type="nucleotide sequence ID" value="NZ_CP016757.1"/>
</dbReference>
<keyword evidence="4 14" id="KW-1003">Cell membrane</keyword>
<dbReference type="GO" id="GO:0031402">
    <property type="term" value="F:sodium ion binding"/>
    <property type="evidence" value="ECO:0007669"/>
    <property type="project" value="UniProtKB-UniRule"/>
</dbReference>
<dbReference type="PROSITE" id="PS50283">
    <property type="entry name" value="NA_SOLUT_SYMP_3"/>
    <property type="match status" value="1"/>
</dbReference>
<dbReference type="InterPro" id="IPR050277">
    <property type="entry name" value="Sodium:Solute_Symporter"/>
</dbReference>
<evidence type="ECO:0000256" key="6">
    <source>
        <dbReference type="ARBA" id="ARBA00022847"/>
    </source>
</evidence>
<dbReference type="CDD" id="cd11475">
    <property type="entry name" value="SLC5sbd_PutP"/>
    <property type="match status" value="1"/>
</dbReference>
<keyword evidence="11 14" id="KW-0739">Sodium transport</keyword>
<evidence type="ECO:0000256" key="3">
    <source>
        <dbReference type="ARBA" id="ARBA00022448"/>
    </source>
</evidence>
<evidence type="ECO:0000256" key="9">
    <source>
        <dbReference type="ARBA" id="ARBA00023065"/>
    </source>
</evidence>
<evidence type="ECO:0000256" key="7">
    <source>
        <dbReference type="ARBA" id="ARBA00022989"/>
    </source>
</evidence>
<protein>
    <recommendedName>
        <fullName evidence="14">Sodium/proline symporter</fullName>
    </recommendedName>
    <alternativeName>
        <fullName evidence="14">Proline permease</fullName>
    </alternativeName>
</protein>
<dbReference type="InterPro" id="IPR001734">
    <property type="entry name" value="Na/solute_symporter"/>
</dbReference>
<evidence type="ECO:0000256" key="11">
    <source>
        <dbReference type="ARBA" id="ARBA00023201"/>
    </source>
</evidence>
<dbReference type="GO" id="GO:0005298">
    <property type="term" value="F:proline:sodium symporter activity"/>
    <property type="evidence" value="ECO:0007669"/>
    <property type="project" value="UniProtKB-UniRule"/>
</dbReference>
<feature type="transmembrane region" description="Helical" evidence="14">
    <location>
        <begin position="46"/>
        <end position="70"/>
    </location>
</feature>
<keyword evidence="14" id="KW-0029">Amino-acid transport</keyword>
<evidence type="ECO:0000256" key="10">
    <source>
        <dbReference type="ARBA" id="ARBA00023136"/>
    </source>
</evidence>
<proteinExistence type="inferred from homology"/>